<dbReference type="Pfam" id="PF05930">
    <property type="entry name" value="Phage_AlpA"/>
    <property type="match status" value="1"/>
</dbReference>
<name>A0A858ZSB0_9BURK</name>
<evidence type="ECO:0000313" key="2">
    <source>
        <dbReference type="Proteomes" id="UP000500755"/>
    </source>
</evidence>
<dbReference type="InterPro" id="IPR010260">
    <property type="entry name" value="AlpA"/>
</dbReference>
<dbReference type="EMBL" id="CP051298">
    <property type="protein sequence ID" value="QKD43790.1"/>
    <property type="molecule type" value="Genomic_DNA"/>
</dbReference>
<evidence type="ECO:0000313" key="1">
    <source>
        <dbReference type="EMBL" id="QKD43790.1"/>
    </source>
</evidence>
<protein>
    <submittedName>
        <fullName evidence="1">AlpA family phage regulatory protein</fullName>
    </submittedName>
</protein>
<accession>A0A858ZSB0</accession>
<reference evidence="1 2" key="1">
    <citation type="submission" date="2020-05" db="EMBL/GenBank/DDBJ databases">
        <title>Complete genome sequence of Alicycliphilus denitrificans DP3.</title>
        <authorList>
            <person name="Chen X."/>
        </authorList>
    </citation>
    <scope>NUCLEOTIDE SEQUENCE [LARGE SCALE GENOMIC DNA]</scope>
    <source>
        <strain evidence="1 2">DP3</strain>
    </source>
</reference>
<gene>
    <name evidence="1" type="ORF">HF896_09290</name>
</gene>
<dbReference type="Proteomes" id="UP000500755">
    <property type="component" value="Chromosome"/>
</dbReference>
<dbReference type="AlphaFoldDB" id="A0A858ZSB0"/>
<organism evidence="1 2">
    <name type="scientific">Alicycliphilus denitrificans</name>
    <dbReference type="NCBI Taxonomy" id="179636"/>
    <lineage>
        <taxon>Bacteria</taxon>
        <taxon>Pseudomonadati</taxon>
        <taxon>Pseudomonadota</taxon>
        <taxon>Betaproteobacteria</taxon>
        <taxon>Burkholderiales</taxon>
        <taxon>Comamonadaceae</taxon>
        <taxon>Alicycliphilus</taxon>
    </lineage>
</organism>
<sequence length="76" mass="8249">MNSIGLSLRGKAAAKALGISLAAFHELQNPKSPRFDPRFPAKIRLGPRSVVYSCADLQAYLESCKTCTQPTARAEQ</sequence>
<proteinExistence type="predicted"/>